<dbReference type="RefSeq" id="WP_191722866.1">
    <property type="nucleotide sequence ID" value="NZ_JACSQK010000004.1"/>
</dbReference>
<name>A0ABR8SAF6_9BURK</name>
<proteinExistence type="predicted"/>
<dbReference type="Gene3D" id="1.10.1660.10">
    <property type="match status" value="1"/>
</dbReference>
<evidence type="ECO:0000313" key="1">
    <source>
        <dbReference type="EMBL" id="MBD7960452.1"/>
    </source>
</evidence>
<dbReference type="EMBL" id="JACSQK010000004">
    <property type="protein sequence ID" value="MBD7960452.1"/>
    <property type="molecule type" value="Genomic_DNA"/>
</dbReference>
<gene>
    <name evidence="1" type="ORF">H9646_08130</name>
</gene>
<reference evidence="1 2" key="1">
    <citation type="submission" date="2020-08" db="EMBL/GenBank/DDBJ databases">
        <title>A Genomic Blueprint of the Chicken Gut Microbiome.</title>
        <authorList>
            <person name="Gilroy R."/>
            <person name="Ravi A."/>
            <person name="Getino M."/>
            <person name="Pursley I."/>
            <person name="Horton D.L."/>
            <person name="Alikhan N.-F."/>
            <person name="Baker D."/>
            <person name="Gharbi K."/>
            <person name="Hall N."/>
            <person name="Watson M."/>
            <person name="Adriaenssens E.M."/>
            <person name="Foster-Nyarko E."/>
            <person name="Jarju S."/>
            <person name="Secka A."/>
            <person name="Antonio M."/>
            <person name="Oren A."/>
            <person name="Chaudhuri R."/>
            <person name="La Ragione R.M."/>
            <person name="Hildebrand F."/>
            <person name="Pallen M.J."/>
        </authorList>
    </citation>
    <scope>NUCLEOTIDE SEQUENCE [LARGE SCALE GENOMIC DNA]</scope>
    <source>
        <strain evidence="1 2">Sa2CVA6</strain>
    </source>
</reference>
<keyword evidence="2" id="KW-1185">Reference proteome</keyword>
<dbReference type="Proteomes" id="UP000634919">
    <property type="component" value="Unassembled WGS sequence"/>
</dbReference>
<dbReference type="Pfam" id="PF13591">
    <property type="entry name" value="MerR_2"/>
    <property type="match status" value="1"/>
</dbReference>
<comment type="caution">
    <text evidence="1">The sequence shown here is derived from an EMBL/GenBank/DDBJ whole genome shotgun (WGS) entry which is preliminary data.</text>
</comment>
<evidence type="ECO:0000313" key="2">
    <source>
        <dbReference type="Proteomes" id="UP000634919"/>
    </source>
</evidence>
<protein>
    <submittedName>
        <fullName evidence="1">MerR family transcriptional regulator</fullName>
    </submittedName>
</protein>
<organism evidence="1 2">
    <name type="scientific">Comamonas avium</name>
    <dbReference type="NCBI Taxonomy" id="2762231"/>
    <lineage>
        <taxon>Bacteria</taxon>
        <taxon>Pseudomonadati</taxon>
        <taxon>Pseudomonadota</taxon>
        <taxon>Betaproteobacteria</taxon>
        <taxon>Burkholderiales</taxon>
        <taxon>Comamonadaceae</taxon>
        <taxon>Comamonas</taxon>
    </lineage>
</organism>
<accession>A0ABR8SAF6</accession>
<sequence>MSTPFYTPPDVLDAQALTLEQLAHACRMQPQWVVERVTTGVLQYDIGDDAMPQEAPPTWRFSTHTVLRARRIAQLERTFDADPQLAAMTVDLMEEVRQLRRRLKG</sequence>